<dbReference type="Pfam" id="PF02674">
    <property type="entry name" value="Colicin_V"/>
    <property type="match status" value="1"/>
</dbReference>
<feature type="transmembrane region" description="Helical" evidence="5">
    <location>
        <begin position="104"/>
        <end position="129"/>
    </location>
</feature>
<comment type="caution">
    <text evidence="7">The sequence shown here is derived from an EMBL/GenBank/DDBJ whole genome shotgun (WGS) entry which is preliminary data.</text>
</comment>
<feature type="transmembrane region" description="Helical" evidence="5">
    <location>
        <begin position="6"/>
        <end position="26"/>
    </location>
</feature>
<dbReference type="GO" id="GO:0009403">
    <property type="term" value="P:toxin biosynthetic process"/>
    <property type="evidence" value="ECO:0007669"/>
    <property type="project" value="InterPro"/>
</dbReference>
<evidence type="ECO:0000259" key="6">
    <source>
        <dbReference type="Pfam" id="PF13511"/>
    </source>
</evidence>
<proteinExistence type="predicted"/>
<dbReference type="OrthoDB" id="6386792at2"/>
<dbReference type="Pfam" id="PF13511">
    <property type="entry name" value="DUF4124"/>
    <property type="match status" value="1"/>
</dbReference>
<evidence type="ECO:0000256" key="3">
    <source>
        <dbReference type="ARBA" id="ARBA00022989"/>
    </source>
</evidence>
<gene>
    <name evidence="7" type="ORF">FKG94_10270</name>
</gene>
<dbReference type="EMBL" id="VHSG01000010">
    <property type="protein sequence ID" value="TQV80048.1"/>
    <property type="molecule type" value="Genomic_DNA"/>
</dbReference>
<keyword evidence="2 5" id="KW-0812">Transmembrane</keyword>
<keyword evidence="8" id="KW-1185">Reference proteome</keyword>
<feature type="domain" description="DUF4124" evidence="6">
    <location>
        <begin position="340"/>
        <end position="358"/>
    </location>
</feature>
<evidence type="ECO:0000313" key="7">
    <source>
        <dbReference type="EMBL" id="TQV80048.1"/>
    </source>
</evidence>
<reference evidence="7 8" key="1">
    <citation type="submission" date="2019-06" db="EMBL/GenBank/DDBJ databases">
        <title>Whole genome sequence for Cellvibrionaceae sp. R142.</title>
        <authorList>
            <person name="Wang G."/>
        </authorList>
    </citation>
    <scope>NUCLEOTIDE SEQUENCE [LARGE SCALE GENOMIC DNA]</scope>
    <source>
        <strain evidence="7 8">R142</strain>
    </source>
</reference>
<dbReference type="InterPro" id="IPR025392">
    <property type="entry name" value="DUF4124"/>
</dbReference>
<name>A0A545TS48_9GAMM</name>
<feature type="transmembrane region" description="Helical" evidence="5">
    <location>
        <begin position="70"/>
        <end position="92"/>
    </location>
</feature>
<keyword evidence="3 5" id="KW-1133">Transmembrane helix</keyword>
<evidence type="ECO:0000313" key="8">
    <source>
        <dbReference type="Proteomes" id="UP000319732"/>
    </source>
</evidence>
<keyword evidence="4 5" id="KW-0472">Membrane</keyword>
<evidence type="ECO:0000256" key="2">
    <source>
        <dbReference type="ARBA" id="ARBA00022692"/>
    </source>
</evidence>
<dbReference type="AlphaFoldDB" id="A0A545TS48"/>
<evidence type="ECO:0000256" key="1">
    <source>
        <dbReference type="ARBA" id="ARBA00004141"/>
    </source>
</evidence>
<evidence type="ECO:0000256" key="4">
    <source>
        <dbReference type="ARBA" id="ARBA00023136"/>
    </source>
</evidence>
<feature type="transmembrane region" description="Helical" evidence="5">
    <location>
        <begin position="38"/>
        <end position="58"/>
    </location>
</feature>
<accession>A0A545TS48</accession>
<dbReference type="Proteomes" id="UP000319732">
    <property type="component" value="Unassembled WGS sequence"/>
</dbReference>
<sequence length="359" mass="37992">MRGVKTVDISLLVFIIAVVFFGYRGYRRGLGASLSRIFGLLAGYACAILFTPSLAALLEARTGLQGLVTYAVAGMILFFGGTLLVSLVFSLFGRLLRSGEGQSLASSVGGGITGALVGAVVGLALVWGISFIRELQPAAVASQQVPVVAAPPSAIERVARQAAGGAVAVAVDAVSDTPEVARATKALLESPAETTGQMQRLMRSEELRQFLNDSRSQALMNAGDAVALTRQAGFQQLYQNPDLQGLIKAGGLPADNPEQLAAHFSRLWRRAQQVKDDPQLQAILQDPEFQEQIKSGNPATLWTNPKVQQIAEIVYAAGSADLPPPVAAPAPVQPGPPVEIHRWVDSEGRVHFSDEPPPQ</sequence>
<dbReference type="GO" id="GO:0016020">
    <property type="term" value="C:membrane"/>
    <property type="evidence" value="ECO:0007669"/>
    <property type="project" value="UniProtKB-SubCell"/>
</dbReference>
<organism evidence="7 8">
    <name type="scientific">Exilibacterium tricleocarpae</name>
    <dbReference type="NCBI Taxonomy" id="2591008"/>
    <lineage>
        <taxon>Bacteria</taxon>
        <taxon>Pseudomonadati</taxon>
        <taxon>Pseudomonadota</taxon>
        <taxon>Gammaproteobacteria</taxon>
        <taxon>Cellvibrionales</taxon>
        <taxon>Cellvibrionaceae</taxon>
        <taxon>Exilibacterium</taxon>
    </lineage>
</organism>
<comment type="subcellular location">
    <subcellularLocation>
        <location evidence="1">Membrane</location>
        <topology evidence="1">Multi-pass membrane protein</topology>
    </subcellularLocation>
</comment>
<protein>
    <submittedName>
        <fullName evidence="7">DUF4124 domain-containing protein</fullName>
    </submittedName>
</protein>
<dbReference type="InterPro" id="IPR003825">
    <property type="entry name" value="Colicin-V_CvpA"/>
</dbReference>
<evidence type="ECO:0000256" key="5">
    <source>
        <dbReference type="SAM" id="Phobius"/>
    </source>
</evidence>